<name>A0A8T2PLH6_9TELE</name>
<feature type="chain" id="PRO_5035912386" evidence="1">
    <location>
        <begin position="21"/>
        <end position="221"/>
    </location>
</feature>
<keyword evidence="1" id="KW-0732">Signal</keyword>
<organism evidence="2 3">
    <name type="scientific">Albula glossodonta</name>
    <name type="common">roundjaw bonefish</name>
    <dbReference type="NCBI Taxonomy" id="121402"/>
    <lineage>
        <taxon>Eukaryota</taxon>
        <taxon>Metazoa</taxon>
        <taxon>Chordata</taxon>
        <taxon>Craniata</taxon>
        <taxon>Vertebrata</taxon>
        <taxon>Euteleostomi</taxon>
        <taxon>Actinopterygii</taxon>
        <taxon>Neopterygii</taxon>
        <taxon>Teleostei</taxon>
        <taxon>Albuliformes</taxon>
        <taxon>Albulidae</taxon>
        <taxon>Albula</taxon>
    </lineage>
</organism>
<comment type="caution">
    <text evidence="2">The sequence shown here is derived from an EMBL/GenBank/DDBJ whole genome shotgun (WGS) entry which is preliminary data.</text>
</comment>
<sequence length="221" mass="23785">MVQLLILSWRLRNLSGSANARPCLCVSECASPHPAFVVSVCLVLTAPVVSCSLRPFSLLKLIDTFALEIGELKQEMVQTAMPPERGPDAEVLQGLRGAGPPPCLFASQPGCLREALGPTGGSTVCFECFLRGPLNSPIFPKHFNSGPLEGEVSGVYLQSPPCTGSAGARDSGYDSLRRRMSVLDRLTQTHPVWLLLSLSNEEAGRILLQQSPGVRHRHATK</sequence>
<dbReference type="AlphaFoldDB" id="A0A8T2PLH6"/>
<accession>A0A8T2PLH6</accession>
<protein>
    <submittedName>
        <fullName evidence="2">Uncharacterized protein</fullName>
    </submittedName>
</protein>
<evidence type="ECO:0000256" key="1">
    <source>
        <dbReference type="SAM" id="SignalP"/>
    </source>
</evidence>
<keyword evidence="3" id="KW-1185">Reference proteome</keyword>
<evidence type="ECO:0000313" key="3">
    <source>
        <dbReference type="Proteomes" id="UP000824540"/>
    </source>
</evidence>
<gene>
    <name evidence="2" type="ORF">JZ751_026904</name>
</gene>
<proteinExistence type="predicted"/>
<dbReference type="Proteomes" id="UP000824540">
    <property type="component" value="Unassembled WGS sequence"/>
</dbReference>
<evidence type="ECO:0000313" key="2">
    <source>
        <dbReference type="EMBL" id="KAG9350538.1"/>
    </source>
</evidence>
<feature type="signal peptide" evidence="1">
    <location>
        <begin position="1"/>
        <end position="20"/>
    </location>
</feature>
<dbReference type="OrthoDB" id="21085at2759"/>
<dbReference type="EMBL" id="JAFBMS010000008">
    <property type="protein sequence ID" value="KAG9350538.1"/>
    <property type="molecule type" value="Genomic_DNA"/>
</dbReference>
<reference evidence="2" key="1">
    <citation type="thesis" date="2021" institute="BYU ScholarsArchive" country="Provo, UT, USA">
        <title>Applications of and Algorithms for Genome Assembly and Genomic Analyses with an Emphasis on Marine Teleosts.</title>
        <authorList>
            <person name="Pickett B.D."/>
        </authorList>
    </citation>
    <scope>NUCLEOTIDE SEQUENCE</scope>
    <source>
        <strain evidence="2">HI-2016</strain>
    </source>
</reference>